<keyword evidence="6" id="KW-1185">Reference proteome</keyword>
<dbReference type="STRING" id="697281.Mahau_2912"/>
<feature type="domain" description="Prohead serine protease" evidence="4">
    <location>
        <begin position="140"/>
        <end position="282"/>
    </location>
</feature>
<dbReference type="AlphaFoldDB" id="F4A0H3"/>
<evidence type="ECO:0000313" key="6">
    <source>
        <dbReference type="Proteomes" id="UP000008457"/>
    </source>
</evidence>
<dbReference type="GO" id="GO:0006508">
    <property type="term" value="P:proteolysis"/>
    <property type="evidence" value="ECO:0007669"/>
    <property type="project" value="UniProtKB-KW"/>
</dbReference>
<dbReference type="NCBIfam" id="TIGR01543">
    <property type="entry name" value="proheadase_HK97"/>
    <property type="match status" value="1"/>
</dbReference>
<proteinExistence type="predicted"/>
<evidence type="ECO:0000256" key="1">
    <source>
        <dbReference type="ARBA" id="ARBA00022612"/>
    </source>
</evidence>
<reference evidence="5 6" key="2">
    <citation type="journal article" date="2011" name="Stand. Genomic Sci.">
        <title>Complete genome sequence of Mahella australiensis type strain (50-1 BON).</title>
        <authorList>
            <person name="Sikorski J."/>
            <person name="Teshima H."/>
            <person name="Nolan M."/>
            <person name="Lucas S."/>
            <person name="Hammon N."/>
            <person name="Deshpande S."/>
            <person name="Cheng J.F."/>
            <person name="Pitluck S."/>
            <person name="Liolios K."/>
            <person name="Pagani I."/>
            <person name="Ivanova N."/>
            <person name="Huntemann M."/>
            <person name="Mavromatis K."/>
            <person name="Ovchinikova G."/>
            <person name="Pati A."/>
            <person name="Tapia R."/>
            <person name="Han C."/>
            <person name="Goodwin L."/>
            <person name="Chen A."/>
            <person name="Palaniappan K."/>
            <person name="Land M."/>
            <person name="Hauser L."/>
            <person name="Ngatchou-Djao O.D."/>
            <person name="Rohde M."/>
            <person name="Pukall R."/>
            <person name="Spring S."/>
            <person name="Abt B."/>
            <person name="Goker M."/>
            <person name="Detter J.C."/>
            <person name="Woyke T."/>
            <person name="Bristow J."/>
            <person name="Markowitz V."/>
            <person name="Hugenholtz P."/>
            <person name="Eisen J.A."/>
            <person name="Kyrpides N.C."/>
            <person name="Klenk H.P."/>
            <person name="Lapidus A."/>
        </authorList>
    </citation>
    <scope>NUCLEOTIDE SEQUENCE [LARGE SCALE GENOMIC DNA]</scope>
    <source>
        <strain evidence="6">DSM 15567 / CIP 107919 / 50-1 BON</strain>
    </source>
</reference>
<dbReference type="GO" id="GO:0008233">
    <property type="term" value="F:peptidase activity"/>
    <property type="evidence" value="ECO:0007669"/>
    <property type="project" value="UniProtKB-KW"/>
</dbReference>
<keyword evidence="3" id="KW-0378">Hydrolase</keyword>
<keyword evidence="1" id="KW-1188">Viral release from host cell</keyword>
<dbReference type="Proteomes" id="UP000008457">
    <property type="component" value="Chromosome"/>
</dbReference>
<dbReference type="OrthoDB" id="64791at2"/>
<dbReference type="KEGG" id="mas:Mahau_2912"/>
<evidence type="ECO:0000313" key="5">
    <source>
        <dbReference type="EMBL" id="AEE98034.1"/>
    </source>
</evidence>
<dbReference type="InterPro" id="IPR054613">
    <property type="entry name" value="Peptidase_S78_dom"/>
</dbReference>
<dbReference type="EMBL" id="CP002360">
    <property type="protein sequence ID" value="AEE98034.1"/>
    <property type="molecule type" value="Genomic_DNA"/>
</dbReference>
<dbReference type="eggNOG" id="COG3740">
    <property type="taxonomic scope" value="Bacteria"/>
</dbReference>
<reference evidence="6" key="1">
    <citation type="submission" date="2010-11" db="EMBL/GenBank/DDBJ databases">
        <title>The complete genome of Mahella australiensis DSM 15567.</title>
        <authorList>
            <consortium name="US DOE Joint Genome Institute (JGI-PGF)"/>
            <person name="Lucas S."/>
            <person name="Copeland A."/>
            <person name="Lapidus A."/>
            <person name="Bruce D."/>
            <person name="Goodwin L."/>
            <person name="Pitluck S."/>
            <person name="Kyrpides N."/>
            <person name="Mavromatis K."/>
            <person name="Pagani I."/>
            <person name="Ivanova N."/>
            <person name="Teshima H."/>
            <person name="Brettin T."/>
            <person name="Detter J.C."/>
            <person name="Han C."/>
            <person name="Tapia R."/>
            <person name="Land M."/>
            <person name="Hauser L."/>
            <person name="Markowitz V."/>
            <person name="Cheng J.-F."/>
            <person name="Hugenholtz P."/>
            <person name="Woyke T."/>
            <person name="Wu D."/>
            <person name="Spring S."/>
            <person name="Pukall R."/>
            <person name="Steenblock K."/>
            <person name="Schneider S."/>
            <person name="Klenk H.-P."/>
            <person name="Eisen J.A."/>
        </authorList>
    </citation>
    <scope>NUCLEOTIDE SEQUENCE [LARGE SCALE GENOMIC DNA]</scope>
    <source>
        <strain evidence="6">DSM 15567 / CIP 107919 / 50-1 BON</strain>
    </source>
</reference>
<dbReference type="Pfam" id="PF04586">
    <property type="entry name" value="Peptidase_S78"/>
    <property type="match status" value="1"/>
</dbReference>
<dbReference type="RefSeq" id="WP_013782445.1">
    <property type="nucleotide sequence ID" value="NC_015520.1"/>
</dbReference>
<organism evidence="5 6">
    <name type="scientific">Mahella australiensis (strain DSM 15567 / CIP 107919 / 50-1 BON)</name>
    <dbReference type="NCBI Taxonomy" id="697281"/>
    <lineage>
        <taxon>Bacteria</taxon>
        <taxon>Bacillati</taxon>
        <taxon>Bacillota</taxon>
        <taxon>Clostridia</taxon>
        <taxon>Thermoanaerobacterales</taxon>
        <taxon>Thermoanaerobacterales Family IV. Incertae Sedis</taxon>
        <taxon>Mahella</taxon>
    </lineage>
</organism>
<dbReference type="HOGENOM" id="CLU_865463_0_0_9"/>
<gene>
    <name evidence="5" type="ordered locus">Mahau_2912</name>
</gene>
<sequence length="321" mass="36369">MPAIPVHHTDVSTKSWDGPANEARLKLNQDYAFYRKAYAWRDPEGDESNKSTYKFIHHEVDSDGNPGPANTRACSAGIAILNGGRGGTDIPDSDYQGVWEHLAAHLRDADMEPPELKRLIDPMIERRAFSLDNIAIEDIENPKIIGYAAVFDSLSEDLGGFRELIRYGAFADSLKTSDIRALWNHNPDYVLGRNRSGTLKLTEDEKGLRIEIDPPNTQWAKDLMEVMKRGDVNQMSFGFRTIEDRWSSQNGNTLRELLKVELYDVSPVTFPAYPQTEVGVRTAQDVYKLYLASIQANGETWRNQARVSILKRKLELIEKEI</sequence>
<dbReference type="InterPro" id="IPR006433">
    <property type="entry name" value="Prohead_protease"/>
</dbReference>
<evidence type="ECO:0000259" key="4">
    <source>
        <dbReference type="Pfam" id="PF04586"/>
    </source>
</evidence>
<name>F4A0H3_MAHA5</name>
<keyword evidence="2 5" id="KW-0645">Protease</keyword>
<evidence type="ECO:0000256" key="2">
    <source>
        <dbReference type="ARBA" id="ARBA00022670"/>
    </source>
</evidence>
<accession>F4A0H3</accession>
<protein>
    <submittedName>
        <fullName evidence="5">Phage prohead protease, HK97 family</fullName>
    </submittedName>
</protein>
<evidence type="ECO:0000256" key="3">
    <source>
        <dbReference type="ARBA" id="ARBA00022801"/>
    </source>
</evidence>